<evidence type="ECO:0000259" key="3">
    <source>
        <dbReference type="PROSITE" id="PS51186"/>
    </source>
</evidence>
<dbReference type="Proteomes" id="UP001597399">
    <property type="component" value="Unassembled WGS sequence"/>
</dbReference>
<keyword evidence="2 4" id="KW-0012">Acyltransferase</keyword>
<comment type="caution">
    <text evidence="4">The sequence shown here is derived from an EMBL/GenBank/DDBJ whole genome shotgun (WGS) entry which is preliminary data.</text>
</comment>
<dbReference type="EMBL" id="JBHUMQ010000026">
    <property type="protein sequence ID" value="MFD2694389.1"/>
    <property type="molecule type" value="Genomic_DNA"/>
</dbReference>
<evidence type="ECO:0000313" key="4">
    <source>
        <dbReference type="EMBL" id="MFD2694389.1"/>
    </source>
</evidence>
<dbReference type="PANTHER" id="PTHR43420">
    <property type="entry name" value="ACETYLTRANSFERASE"/>
    <property type="match status" value="1"/>
</dbReference>
<proteinExistence type="predicted"/>
<dbReference type="SUPFAM" id="SSF55729">
    <property type="entry name" value="Acyl-CoA N-acyltransferases (Nat)"/>
    <property type="match status" value="1"/>
</dbReference>
<dbReference type="Pfam" id="PF00583">
    <property type="entry name" value="Acetyltransf_1"/>
    <property type="match status" value="1"/>
</dbReference>
<sequence>MSFISNEVHRLHVMKGRGRQLMDFAVNHLKDQNYHKIFLWVFEENQRARKFYEKHGYTFDGTKEQLTIDGKQLTEMRYVYQL</sequence>
<accession>A0ABW5S3W1</accession>
<dbReference type="InterPro" id="IPR016181">
    <property type="entry name" value="Acyl_CoA_acyltransferase"/>
</dbReference>
<dbReference type="GO" id="GO:0016746">
    <property type="term" value="F:acyltransferase activity"/>
    <property type="evidence" value="ECO:0007669"/>
    <property type="project" value="UniProtKB-KW"/>
</dbReference>
<reference evidence="5" key="1">
    <citation type="journal article" date="2019" name="Int. J. Syst. Evol. Microbiol.">
        <title>The Global Catalogue of Microorganisms (GCM) 10K type strain sequencing project: providing services to taxonomists for standard genome sequencing and annotation.</title>
        <authorList>
            <consortium name="The Broad Institute Genomics Platform"/>
            <consortium name="The Broad Institute Genome Sequencing Center for Infectious Disease"/>
            <person name="Wu L."/>
            <person name="Ma J."/>
        </authorList>
    </citation>
    <scope>NUCLEOTIDE SEQUENCE [LARGE SCALE GENOMIC DNA]</scope>
    <source>
        <strain evidence="5">TISTR 2466</strain>
    </source>
</reference>
<gene>
    <name evidence="4" type="ORF">ACFSUE_12245</name>
</gene>
<dbReference type="RefSeq" id="WP_309247003.1">
    <property type="nucleotide sequence ID" value="NZ_JAMXWM010000001.1"/>
</dbReference>
<dbReference type="EC" id="2.3.1.-" evidence="4"/>
<name>A0ABW5S3W1_9BACL</name>
<dbReference type="PROSITE" id="PS51186">
    <property type="entry name" value="GNAT"/>
    <property type="match status" value="1"/>
</dbReference>
<evidence type="ECO:0000256" key="1">
    <source>
        <dbReference type="ARBA" id="ARBA00022679"/>
    </source>
</evidence>
<evidence type="ECO:0000256" key="2">
    <source>
        <dbReference type="ARBA" id="ARBA00023315"/>
    </source>
</evidence>
<dbReference type="Gene3D" id="3.40.630.30">
    <property type="match status" value="1"/>
</dbReference>
<protein>
    <submittedName>
        <fullName evidence="4">GNAT family N-acetyltransferase</fullName>
        <ecNumber evidence="4">2.3.1.-</ecNumber>
    </submittedName>
</protein>
<dbReference type="InterPro" id="IPR050680">
    <property type="entry name" value="YpeA/RimI_acetyltransf"/>
</dbReference>
<keyword evidence="5" id="KW-1185">Reference proteome</keyword>
<feature type="domain" description="N-acetyltransferase" evidence="3">
    <location>
        <begin position="1"/>
        <end position="82"/>
    </location>
</feature>
<dbReference type="InterPro" id="IPR000182">
    <property type="entry name" value="GNAT_dom"/>
</dbReference>
<organism evidence="4 5">
    <name type="scientific">Sporolactobacillus shoreicorticis</name>
    <dbReference type="NCBI Taxonomy" id="1923877"/>
    <lineage>
        <taxon>Bacteria</taxon>
        <taxon>Bacillati</taxon>
        <taxon>Bacillota</taxon>
        <taxon>Bacilli</taxon>
        <taxon>Bacillales</taxon>
        <taxon>Sporolactobacillaceae</taxon>
        <taxon>Sporolactobacillus</taxon>
    </lineage>
</organism>
<evidence type="ECO:0000313" key="5">
    <source>
        <dbReference type="Proteomes" id="UP001597399"/>
    </source>
</evidence>
<keyword evidence="1 4" id="KW-0808">Transferase</keyword>